<keyword evidence="3" id="KW-1185">Reference proteome</keyword>
<name>A0A815JJF2_ADIRI</name>
<dbReference type="Proteomes" id="UP000663828">
    <property type="component" value="Unassembled WGS sequence"/>
</dbReference>
<organism evidence="1 3">
    <name type="scientific">Adineta ricciae</name>
    <name type="common">Rotifer</name>
    <dbReference type="NCBI Taxonomy" id="249248"/>
    <lineage>
        <taxon>Eukaryota</taxon>
        <taxon>Metazoa</taxon>
        <taxon>Spiralia</taxon>
        <taxon>Gnathifera</taxon>
        <taxon>Rotifera</taxon>
        <taxon>Eurotatoria</taxon>
        <taxon>Bdelloidea</taxon>
        <taxon>Adinetida</taxon>
        <taxon>Adinetidae</taxon>
        <taxon>Adineta</taxon>
    </lineage>
</organism>
<evidence type="ECO:0000313" key="2">
    <source>
        <dbReference type="EMBL" id="CAF1491572.1"/>
    </source>
</evidence>
<comment type="caution">
    <text evidence="1">The sequence shown here is derived from an EMBL/GenBank/DDBJ whole genome shotgun (WGS) entry which is preliminary data.</text>
</comment>
<sequence>MYYVCDSDNSRITRWMPNSIFGVCIAGCTSAFRILLNQLDWDLAFTFDRNGSFYVSDNKKNIEYKNFKFSITLFHTIIPKSIRICHGTNVKFHFPAQPSLVSIHLGIFIDSDDTMYIADYDNHQILIWSINTSQSICIGLLVDVKNNLYCSIRSEHQVVKASFNSHNSTVMTVAGTNRCIATNELNQP</sequence>
<protein>
    <submittedName>
        <fullName evidence="1">Uncharacterized protein</fullName>
    </submittedName>
</protein>
<dbReference type="EMBL" id="CAJNOR010003126">
    <property type="protein sequence ID" value="CAF1380423.1"/>
    <property type="molecule type" value="Genomic_DNA"/>
</dbReference>
<dbReference type="SUPFAM" id="SSF101898">
    <property type="entry name" value="NHL repeat"/>
    <property type="match status" value="1"/>
</dbReference>
<dbReference type="Proteomes" id="UP000663852">
    <property type="component" value="Unassembled WGS sequence"/>
</dbReference>
<dbReference type="AlphaFoldDB" id="A0A815JJF2"/>
<gene>
    <name evidence="2" type="ORF">EDS130_LOCUS42058</name>
    <name evidence="1" type="ORF">XAT740_LOCUS33045</name>
</gene>
<evidence type="ECO:0000313" key="3">
    <source>
        <dbReference type="Proteomes" id="UP000663828"/>
    </source>
</evidence>
<evidence type="ECO:0000313" key="1">
    <source>
        <dbReference type="EMBL" id="CAF1380423.1"/>
    </source>
</evidence>
<dbReference type="Gene3D" id="2.120.10.30">
    <property type="entry name" value="TolB, C-terminal domain"/>
    <property type="match status" value="1"/>
</dbReference>
<reference evidence="1" key="1">
    <citation type="submission" date="2021-02" db="EMBL/GenBank/DDBJ databases">
        <authorList>
            <person name="Nowell W R."/>
        </authorList>
    </citation>
    <scope>NUCLEOTIDE SEQUENCE</scope>
</reference>
<proteinExistence type="predicted"/>
<dbReference type="InterPro" id="IPR011042">
    <property type="entry name" value="6-blade_b-propeller_TolB-like"/>
</dbReference>
<dbReference type="EMBL" id="CAJNOJ010000590">
    <property type="protein sequence ID" value="CAF1491572.1"/>
    <property type="molecule type" value="Genomic_DNA"/>
</dbReference>
<accession>A0A815JJF2</accession>